<feature type="signal peptide" evidence="1">
    <location>
        <begin position="1"/>
        <end position="25"/>
    </location>
</feature>
<dbReference type="Gramene" id="CDY72544">
    <property type="protein sequence ID" value="CDY72544"/>
    <property type="gene ID" value="GSBRNA2T00030542001"/>
</dbReference>
<dbReference type="EMBL" id="HG994365">
    <property type="protein sequence ID" value="CAF2072631.1"/>
    <property type="molecule type" value="Genomic_DNA"/>
</dbReference>
<keyword evidence="1" id="KW-0732">Signal</keyword>
<dbReference type="EMBL" id="JAGKQM010000011">
    <property type="protein sequence ID" value="KAH0902577.1"/>
    <property type="molecule type" value="Genomic_DNA"/>
</dbReference>
<proteinExistence type="predicted"/>
<dbReference type="EMBL" id="LK051722">
    <property type="protein sequence ID" value="CDY72544.1"/>
    <property type="molecule type" value="Genomic_DNA"/>
</dbReference>
<dbReference type="Proteomes" id="UP001295469">
    <property type="component" value="Chromosome C01"/>
</dbReference>
<name>A0A078K0S9_BRANA</name>
<reference evidence="3" key="3">
    <citation type="submission" date="2021-01" db="EMBL/GenBank/DDBJ databases">
        <authorList>
            <consortium name="Genoscope - CEA"/>
            <person name="William W."/>
        </authorList>
    </citation>
    <scope>NUCLEOTIDE SEQUENCE</scope>
</reference>
<dbReference type="PANTHER" id="PTHR11306">
    <property type="entry name" value="NIEMANN PICK TYPE C2 PROTEIN NPC2-RELATED"/>
    <property type="match status" value="1"/>
</dbReference>
<dbReference type="PaxDb" id="3708-A0A078K0S9"/>
<evidence type="ECO:0000313" key="4">
    <source>
        <dbReference type="EMBL" id="CDY72544.1"/>
    </source>
</evidence>
<evidence type="ECO:0000313" key="5">
    <source>
        <dbReference type="EMBL" id="KAH0902577.1"/>
    </source>
</evidence>
<reference evidence="4" key="2">
    <citation type="submission" date="2014-06" db="EMBL/GenBank/DDBJ databases">
        <authorList>
            <person name="Genoscope - CEA"/>
        </authorList>
    </citation>
    <scope>NUCLEOTIDE SEQUENCE</scope>
</reference>
<dbReference type="SUPFAM" id="SSF81296">
    <property type="entry name" value="E set domains"/>
    <property type="match status" value="1"/>
</dbReference>
<evidence type="ECO:0000259" key="2">
    <source>
        <dbReference type="Pfam" id="PF02221"/>
    </source>
</evidence>
<evidence type="ECO:0000313" key="6">
    <source>
        <dbReference type="Proteomes" id="UP000824890"/>
    </source>
</evidence>
<accession>A0A078K0S9</accession>
<feature type="chain" id="PRO_5044539969" evidence="1">
    <location>
        <begin position="26"/>
        <end position="157"/>
    </location>
</feature>
<dbReference type="OMA" id="LCNVTAC"/>
<dbReference type="InterPro" id="IPR014756">
    <property type="entry name" value="Ig_E-set"/>
</dbReference>
<evidence type="ECO:0000313" key="3">
    <source>
        <dbReference type="EMBL" id="CAF2072631.1"/>
    </source>
</evidence>
<dbReference type="InterPro" id="IPR003172">
    <property type="entry name" value="ML_dom"/>
</dbReference>
<dbReference type="PANTHER" id="PTHR11306:SF46">
    <property type="entry name" value="MD-2-RELATED LIPID-RECOGNITION DOMAIN-CONTAINING PROTEIN"/>
    <property type="match status" value="1"/>
</dbReference>
<dbReference type="Proteomes" id="UP000824890">
    <property type="component" value="Unassembled WGS sequence"/>
</dbReference>
<reference evidence="5 6" key="4">
    <citation type="submission" date="2021-05" db="EMBL/GenBank/DDBJ databases">
        <title>Genome Assembly of Synthetic Allotetraploid Brassica napus Reveals Homoeologous Exchanges between Subgenomes.</title>
        <authorList>
            <person name="Davis J.T."/>
        </authorList>
    </citation>
    <scope>NUCLEOTIDE SEQUENCE [LARGE SCALE GENOMIC DNA]</scope>
    <source>
        <strain evidence="6">cv. Da-Ae</strain>
        <tissue evidence="5">Seedling</tissue>
    </source>
</reference>
<dbReference type="Pfam" id="PF02221">
    <property type="entry name" value="E1_DerP2_DerF2"/>
    <property type="match status" value="1"/>
</dbReference>
<gene>
    <name evidence="4" type="primary">BnaC01g41790D</name>
    <name evidence="3" type="ORF">DARMORV10_C01P25000.1</name>
    <name evidence="4" type="ORF">GSBRNA2T00030542001</name>
    <name evidence="5" type="ORF">HID58_042080</name>
</gene>
<dbReference type="GO" id="GO:0032934">
    <property type="term" value="F:sterol binding"/>
    <property type="evidence" value="ECO:0007669"/>
    <property type="project" value="InterPro"/>
</dbReference>
<dbReference type="GO" id="GO:0015918">
    <property type="term" value="P:sterol transport"/>
    <property type="evidence" value="ECO:0007669"/>
    <property type="project" value="InterPro"/>
</dbReference>
<dbReference type="AlphaFoldDB" id="A0A078K0S9"/>
<feature type="domain" description="MD-2-related lipid-recognition" evidence="2">
    <location>
        <begin position="28"/>
        <end position="151"/>
    </location>
</feature>
<reference evidence="4" key="1">
    <citation type="journal article" date="2014" name="Science">
        <title>Plant genetics. Early allopolyploid evolution in the post-Neolithic Brassica napus oilseed genome.</title>
        <authorList>
            <person name="Chalhoub B."/>
            <person name="Denoeud F."/>
            <person name="Liu S."/>
            <person name="Parkin I.A."/>
            <person name="Tang H."/>
            <person name="Wang X."/>
            <person name="Chiquet J."/>
            <person name="Belcram H."/>
            <person name="Tong C."/>
            <person name="Samans B."/>
            <person name="Correa M."/>
            <person name="Da Silva C."/>
            <person name="Just J."/>
            <person name="Falentin C."/>
            <person name="Koh C.S."/>
            <person name="Le Clainche I."/>
            <person name="Bernard M."/>
            <person name="Bento P."/>
            <person name="Noel B."/>
            <person name="Labadie K."/>
            <person name="Alberti A."/>
            <person name="Charles M."/>
            <person name="Arnaud D."/>
            <person name="Guo H."/>
            <person name="Daviaud C."/>
            <person name="Alamery S."/>
            <person name="Jabbari K."/>
            <person name="Zhao M."/>
            <person name="Edger P.P."/>
            <person name="Chelaifa H."/>
            <person name="Tack D."/>
            <person name="Lassalle G."/>
            <person name="Mestiri I."/>
            <person name="Schnel N."/>
            <person name="Le Paslier M.C."/>
            <person name="Fan G."/>
            <person name="Renault V."/>
            <person name="Bayer P.E."/>
            <person name="Golicz A.A."/>
            <person name="Manoli S."/>
            <person name="Lee T.H."/>
            <person name="Thi V.H."/>
            <person name="Chalabi S."/>
            <person name="Hu Q."/>
            <person name="Fan C."/>
            <person name="Tollenaere R."/>
            <person name="Lu Y."/>
            <person name="Battail C."/>
            <person name="Shen J."/>
            <person name="Sidebottom C.H."/>
            <person name="Wang X."/>
            <person name="Canaguier A."/>
            <person name="Chauveau A."/>
            <person name="Berard A."/>
            <person name="Deniot G."/>
            <person name="Guan M."/>
            <person name="Liu Z."/>
            <person name="Sun F."/>
            <person name="Lim Y.P."/>
            <person name="Lyons E."/>
            <person name="Town C.D."/>
            <person name="Bancroft I."/>
            <person name="Wang X."/>
            <person name="Meng J."/>
            <person name="Ma J."/>
            <person name="Pires J.C."/>
            <person name="King G.J."/>
            <person name="Brunel D."/>
            <person name="Delourme R."/>
            <person name="Renard M."/>
            <person name="Aury J.M."/>
            <person name="Adams K.L."/>
            <person name="Batley J."/>
            <person name="Snowdon R.J."/>
            <person name="Tost J."/>
            <person name="Edwards D."/>
            <person name="Zhou Y."/>
            <person name="Hua W."/>
            <person name="Sharpe A.G."/>
            <person name="Paterson A.H."/>
            <person name="Guan C."/>
            <person name="Wincker P."/>
        </authorList>
    </citation>
    <scope>NUCLEOTIDE SEQUENCE [LARGE SCALE GENOMIC DNA]</scope>
</reference>
<evidence type="ECO:0000256" key="1">
    <source>
        <dbReference type="SAM" id="SignalP"/>
    </source>
</evidence>
<sequence>MAISHALQALLLLLLSLFFLPPALGAFVNFTNCAVMKSERRVNVTSVRINPYPLGLGDAGATFTITADTTFNVTARNIVLDTHSVPLMLNRVRKNYSLCNVTACPVTPGPIVFVFPIFIPRSSYIYFEYWAAIRMHETGLNQIMCVSFKYPILSWTF</sequence>
<dbReference type="InterPro" id="IPR039670">
    <property type="entry name" value="NPC2-like"/>
</dbReference>
<organism evidence="4">
    <name type="scientific">Brassica napus</name>
    <name type="common">Rape</name>
    <dbReference type="NCBI Taxonomy" id="3708"/>
    <lineage>
        <taxon>Eukaryota</taxon>
        <taxon>Viridiplantae</taxon>
        <taxon>Streptophyta</taxon>
        <taxon>Embryophyta</taxon>
        <taxon>Tracheophyta</taxon>
        <taxon>Spermatophyta</taxon>
        <taxon>Magnoliopsida</taxon>
        <taxon>eudicotyledons</taxon>
        <taxon>Gunneridae</taxon>
        <taxon>Pentapetalae</taxon>
        <taxon>rosids</taxon>
        <taxon>malvids</taxon>
        <taxon>Brassicales</taxon>
        <taxon>Brassicaceae</taxon>
        <taxon>Brassiceae</taxon>
        <taxon>Brassica</taxon>
    </lineage>
</organism>
<protein>
    <submittedName>
        <fullName evidence="3">(rape) hypothetical protein</fullName>
    </submittedName>
    <submittedName>
        <fullName evidence="4">BnaC01g41790D protein</fullName>
    </submittedName>
</protein>
<keyword evidence="6" id="KW-1185">Reference proteome</keyword>